<dbReference type="PROSITE" id="PS50305">
    <property type="entry name" value="SIRTUIN"/>
    <property type="match status" value="1"/>
</dbReference>
<dbReference type="FunFam" id="3.40.50.1220:FF:000038">
    <property type="entry name" value="NAD-dependent protein deacetylase sirtuin-6 isoform X2"/>
    <property type="match status" value="1"/>
</dbReference>
<feature type="domain" description="Deacetylase sirtuin-type" evidence="8">
    <location>
        <begin position="27"/>
        <end position="279"/>
    </location>
</feature>
<evidence type="ECO:0000313" key="10">
    <source>
        <dbReference type="Proteomes" id="UP001201812"/>
    </source>
</evidence>
<evidence type="ECO:0000256" key="1">
    <source>
        <dbReference type="ARBA" id="ARBA00012928"/>
    </source>
</evidence>
<dbReference type="EC" id="2.3.1.286" evidence="1"/>
<dbReference type="PANTHER" id="PTHR11085">
    <property type="entry name" value="NAD-DEPENDENT PROTEIN DEACYLASE SIRTUIN-5, MITOCHONDRIAL-RELATED"/>
    <property type="match status" value="1"/>
</dbReference>
<evidence type="ECO:0000259" key="8">
    <source>
        <dbReference type="PROSITE" id="PS50305"/>
    </source>
</evidence>
<evidence type="ECO:0000256" key="5">
    <source>
        <dbReference type="ARBA" id="ARBA00023027"/>
    </source>
</evidence>
<protein>
    <recommendedName>
        <fullName evidence="1">protein acetyllysine N-acetyltransferase</fullName>
        <ecNumber evidence="1">2.3.1.286</ecNumber>
    </recommendedName>
</protein>
<evidence type="ECO:0000256" key="2">
    <source>
        <dbReference type="ARBA" id="ARBA00022679"/>
    </source>
</evidence>
<dbReference type="InterPro" id="IPR050134">
    <property type="entry name" value="NAD-dep_sirtuin_deacylases"/>
</dbReference>
<accession>A0AAD4R5B5</accession>
<keyword evidence="5" id="KW-0520">NAD</keyword>
<proteinExistence type="inferred from homology"/>
<evidence type="ECO:0000256" key="6">
    <source>
        <dbReference type="ARBA" id="ARBA00038170"/>
    </source>
</evidence>
<comment type="similarity">
    <text evidence="6">Belongs to the sirtuin family. Class IV subfamily.</text>
</comment>
<feature type="active site" description="Proton acceptor" evidence="7">
    <location>
        <position position="142"/>
    </location>
</feature>
<organism evidence="9 10">
    <name type="scientific">Ditylenchus destructor</name>
    <dbReference type="NCBI Taxonomy" id="166010"/>
    <lineage>
        <taxon>Eukaryota</taxon>
        <taxon>Metazoa</taxon>
        <taxon>Ecdysozoa</taxon>
        <taxon>Nematoda</taxon>
        <taxon>Chromadorea</taxon>
        <taxon>Rhabditida</taxon>
        <taxon>Tylenchina</taxon>
        <taxon>Tylenchomorpha</taxon>
        <taxon>Sphaerularioidea</taxon>
        <taxon>Anguinidae</taxon>
        <taxon>Anguininae</taxon>
        <taxon>Ditylenchus</taxon>
    </lineage>
</organism>
<keyword evidence="10" id="KW-1185">Reference proteome</keyword>
<keyword evidence="2" id="KW-0808">Transferase</keyword>
<evidence type="ECO:0000256" key="3">
    <source>
        <dbReference type="ARBA" id="ARBA00022723"/>
    </source>
</evidence>
<sequence length="315" mass="35426">MSLDYAKALSDYEDKGKLGLPEIYDTPEELLTKSKTLANLLRESKCCVVFTGAGVSTSAGIPDFRGPKGVWTLEAKAKKEPVEESKKEHDNNVSFEHARPTFTHLALKALETHGIVKFLITQNVDGLHARSGFPLNRLAELHGNVFAERCDKCGRRYYRDHPVGTIGLKLTGRYCDQSETSRPCRGKLRDTTLDWEDSLPEPDFEIAEDFSKASDLSLCLGTTLQITPVGNLPLRCKKNSGKMVTINLQRTKHAKKTDLVINGKVDEVFRHVMRFLDISVDETYDPNLIIMNRISIHPLPMKKKTTRKRKIADIS</sequence>
<feature type="binding site" evidence="7">
    <location>
        <position position="153"/>
    </location>
    <ligand>
        <name>Zn(2+)</name>
        <dbReference type="ChEBI" id="CHEBI:29105"/>
    </ligand>
</feature>
<dbReference type="InterPro" id="IPR003000">
    <property type="entry name" value="Sirtuin"/>
</dbReference>
<dbReference type="AlphaFoldDB" id="A0AAD4R5B5"/>
<dbReference type="GO" id="GO:0070403">
    <property type="term" value="F:NAD+ binding"/>
    <property type="evidence" value="ECO:0007669"/>
    <property type="project" value="InterPro"/>
</dbReference>
<dbReference type="GO" id="GO:0046969">
    <property type="term" value="F:histone H3K9 deacetylase activity, NAD-dependent"/>
    <property type="evidence" value="ECO:0007669"/>
    <property type="project" value="TreeGrafter"/>
</dbReference>
<dbReference type="InterPro" id="IPR029035">
    <property type="entry name" value="DHS-like_NAD/FAD-binding_dom"/>
</dbReference>
<feature type="binding site" evidence="7">
    <location>
        <position position="175"/>
    </location>
    <ligand>
        <name>Zn(2+)</name>
        <dbReference type="ChEBI" id="CHEBI:29105"/>
    </ligand>
</feature>
<feature type="binding site" evidence="7">
    <location>
        <position position="150"/>
    </location>
    <ligand>
        <name>Zn(2+)</name>
        <dbReference type="ChEBI" id="CHEBI:29105"/>
    </ligand>
</feature>
<name>A0AAD4R5B5_9BILA</name>
<evidence type="ECO:0000256" key="7">
    <source>
        <dbReference type="PROSITE-ProRule" id="PRU00236"/>
    </source>
</evidence>
<evidence type="ECO:0000313" key="9">
    <source>
        <dbReference type="EMBL" id="KAI1717163.1"/>
    </source>
</evidence>
<evidence type="ECO:0000256" key="4">
    <source>
        <dbReference type="ARBA" id="ARBA00022833"/>
    </source>
</evidence>
<gene>
    <name evidence="9" type="ORF">DdX_06894</name>
</gene>
<dbReference type="SUPFAM" id="SSF52467">
    <property type="entry name" value="DHS-like NAD/FAD-binding domain"/>
    <property type="match status" value="1"/>
</dbReference>
<dbReference type="Gene3D" id="2.20.28.200">
    <property type="match status" value="1"/>
</dbReference>
<comment type="caution">
    <text evidence="9">The sequence shown here is derived from an EMBL/GenBank/DDBJ whole genome shotgun (WGS) entry which is preliminary data.</text>
</comment>
<dbReference type="Gene3D" id="3.40.50.1220">
    <property type="entry name" value="TPP-binding domain"/>
    <property type="match status" value="1"/>
</dbReference>
<keyword evidence="4 7" id="KW-0862">Zinc</keyword>
<dbReference type="EMBL" id="JAKKPZ010000009">
    <property type="protein sequence ID" value="KAI1717163.1"/>
    <property type="molecule type" value="Genomic_DNA"/>
</dbReference>
<dbReference type="InterPro" id="IPR026590">
    <property type="entry name" value="Ssirtuin_cat_dom"/>
</dbReference>
<dbReference type="GO" id="GO:0000122">
    <property type="term" value="P:negative regulation of transcription by RNA polymerase II"/>
    <property type="evidence" value="ECO:0007669"/>
    <property type="project" value="TreeGrafter"/>
</dbReference>
<reference evidence="9" key="1">
    <citation type="submission" date="2022-01" db="EMBL/GenBank/DDBJ databases">
        <title>Genome Sequence Resource for Two Populations of Ditylenchus destructor, the Migratory Endoparasitic Phytonematode.</title>
        <authorList>
            <person name="Zhang H."/>
            <person name="Lin R."/>
            <person name="Xie B."/>
        </authorList>
    </citation>
    <scope>NUCLEOTIDE SEQUENCE</scope>
    <source>
        <strain evidence="9">BazhouSP</strain>
    </source>
</reference>
<dbReference type="PANTHER" id="PTHR11085:SF12">
    <property type="entry name" value="NAD-DEPENDENT PROTEIN DEACYLASE SIRTUIN-6"/>
    <property type="match status" value="1"/>
</dbReference>
<dbReference type="Proteomes" id="UP001201812">
    <property type="component" value="Unassembled WGS sequence"/>
</dbReference>
<keyword evidence="3 7" id="KW-0479">Metal-binding</keyword>
<dbReference type="Pfam" id="PF02146">
    <property type="entry name" value="SIR2"/>
    <property type="match status" value="1"/>
</dbReference>
<feature type="binding site" evidence="7">
    <location>
        <position position="184"/>
    </location>
    <ligand>
        <name>Zn(2+)</name>
        <dbReference type="ChEBI" id="CHEBI:29105"/>
    </ligand>
</feature>
<dbReference type="GO" id="GO:0005634">
    <property type="term" value="C:nucleus"/>
    <property type="evidence" value="ECO:0007669"/>
    <property type="project" value="TreeGrafter"/>
</dbReference>
<dbReference type="GO" id="GO:0003714">
    <property type="term" value="F:transcription corepressor activity"/>
    <property type="evidence" value="ECO:0007669"/>
    <property type="project" value="TreeGrafter"/>
</dbReference>
<dbReference type="GO" id="GO:0046872">
    <property type="term" value="F:metal ion binding"/>
    <property type="evidence" value="ECO:0007669"/>
    <property type="project" value="UniProtKB-KW"/>
</dbReference>